<sequence length="311" mass="35340">MNSKLLSFLEEIKAQGNMSKAAQALFVTQPYISRVIKNAEVNFGVKLIDRSSHPIQLTYAGERLLAFLQEENRLRANLDREMTHLSQFKYGHLTIASNEVVTNDLYKPVLVKFYNKYPNIHAQITRMTSRDAEKRLLSGTLDFFIGHALQSHKIEYKPIAQLPLVLIIPETSKLYEPGKVFLDYKDLDLTKLSGEEFIGTPQEDNYQRLVTSFLNDIGVSAEINIEVPDLHLASDLALEHVGAIITPEPFANPRRLTEEQKKHINVIEIPTDVLTANFGISYVKNKQTSEPVTDLLNIISEYVDAYVPKRE</sequence>
<dbReference type="EMBL" id="BASH01000002">
    <property type="protein sequence ID" value="GAD16306.1"/>
    <property type="molecule type" value="Genomic_DNA"/>
</dbReference>
<reference evidence="7" key="1">
    <citation type="journal article" date="2013" name="Genome Announc.">
        <title>Draft Genome Sequence of D-Branched-Chain Amino Acid Producer Lactobacillus otakiensis JCM 15040T, Isolated from a Traditional Japanese Pickle.</title>
        <authorList>
            <person name="Doi K."/>
            <person name="Mori K."/>
            <person name="Mutaguchi Y."/>
            <person name="Tashiro K."/>
            <person name="Fujino Y."/>
            <person name="Ohmori T."/>
            <person name="Kuhara S."/>
            <person name="Ohshima T."/>
        </authorList>
    </citation>
    <scope>NUCLEOTIDE SEQUENCE [LARGE SCALE GENOMIC DNA]</scope>
    <source>
        <strain evidence="7">JCM 15040</strain>
    </source>
</reference>
<keyword evidence="4" id="KW-0804">Transcription</keyword>
<accession>S4NK67</accession>
<dbReference type="Pfam" id="PF00126">
    <property type="entry name" value="HTH_1"/>
    <property type="match status" value="1"/>
</dbReference>
<dbReference type="GeneID" id="301047672"/>
<dbReference type="PROSITE" id="PS50931">
    <property type="entry name" value="HTH_LYSR"/>
    <property type="match status" value="1"/>
</dbReference>
<comment type="caution">
    <text evidence="6">The sequence shown here is derived from an EMBL/GenBank/DDBJ whole genome shotgun (WGS) entry which is preliminary data.</text>
</comment>
<evidence type="ECO:0000313" key="6">
    <source>
        <dbReference type="EMBL" id="GAD16306.1"/>
    </source>
</evidence>
<dbReference type="InterPro" id="IPR036388">
    <property type="entry name" value="WH-like_DNA-bd_sf"/>
</dbReference>
<feature type="domain" description="HTH lysR-type" evidence="5">
    <location>
        <begin position="1"/>
        <end position="58"/>
    </location>
</feature>
<dbReference type="CDD" id="cd05466">
    <property type="entry name" value="PBP2_LTTR_substrate"/>
    <property type="match status" value="1"/>
</dbReference>
<dbReference type="InterPro" id="IPR000847">
    <property type="entry name" value="LysR_HTH_N"/>
</dbReference>
<dbReference type="InterPro" id="IPR050950">
    <property type="entry name" value="HTH-type_LysR_regulators"/>
</dbReference>
<dbReference type="STRING" id="1423780.FD05_GL000397"/>
<evidence type="ECO:0000256" key="2">
    <source>
        <dbReference type="ARBA" id="ARBA00023015"/>
    </source>
</evidence>
<protein>
    <submittedName>
        <fullName evidence="6">LysR family transcriptional regulator</fullName>
    </submittedName>
</protein>
<dbReference type="GO" id="GO:0003677">
    <property type="term" value="F:DNA binding"/>
    <property type="evidence" value="ECO:0007669"/>
    <property type="project" value="UniProtKB-KW"/>
</dbReference>
<name>S4NK67_9LACO</name>
<dbReference type="Proteomes" id="UP000016361">
    <property type="component" value="Unassembled WGS sequence"/>
</dbReference>
<dbReference type="PANTHER" id="PTHR30419:SF8">
    <property type="entry name" value="NITROGEN ASSIMILATION TRANSCRIPTIONAL ACTIVATOR-RELATED"/>
    <property type="match status" value="1"/>
</dbReference>
<evidence type="ECO:0000256" key="4">
    <source>
        <dbReference type="ARBA" id="ARBA00023163"/>
    </source>
</evidence>
<dbReference type="RefSeq" id="WP_020280759.1">
    <property type="nucleotide sequence ID" value="NZ_AZED01000011.1"/>
</dbReference>
<dbReference type="InterPro" id="IPR036390">
    <property type="entry name" value="WH_DNA-bd_sf"/>
</dbReference>
<gene>
    <name evidence="6" type="ORF">LOT_0844</name>
</gene>
<dbReference type="PATRIC" id="fig|1423780.4.peg.397"/>
<dbReference type="SUPFAM" id="SSF53850">
    <property type="entry name" value="Periplasmic binding protein-like II"/>
    <property type="match status" value="1"/>
</dbReference>
<comment type="similarity">
    <text evidence="1">Belongs to the LysR transcriptional regulatory family.</text>
</comment>
<keyword evidence="3" id="KW-0238">DNA-binding</keyword>
<dbReference type="GO" id="GO:0005829">
    <property type="term" value="C:cytosol"/>
    <property type="evidence" value="ECO:0007669"/>
    <property type="project" value="TreeGrafter"/>
</dbReference>
<keyword evidence="7" id="KW-1185">Reference proteome</keyword>
<organism evidence="6 7">
    <name type="scientific">Lentilactobacillus otakiensis DSM 19908 = JCM 15040</name>
    <dbReference type="NCBI Taxonomy" id="1423780"/>
    <lineage>
        <taxon>Bacteria</taxon>
        <taxon>Bacillati</taxon>
        <taxon>Bacillota</taxon>
        <taxon>Bacilli</taxon>
        <taxon>Lactobacillales</taxon>
        <taxon>Lactobacillaceae</taxon>
        <taxon>Lentilactobacillus</taxon>
    </lineage>
</organism>
<dbReference type="eggNOG" id="COG0583">
    <property type="taxonomic scope" value="Bacteria"/>
</dbReference>
<dbReference type="OrthoDB" id="9803735at2"/>
<dbReference type="Gene3D" id="1.10.10.10">
    <property type="entry name" value="Winged helix-like DNA-binding domain superfamily/Winged helix DNA-binding domain"/>
    <property type="match status" value="1"/>
</dbReference>
<evidence type="ECO:0000313" key="7">
    <source>
        <dbReference type="Proteomes" id="UP000016361"/>
    </source>
</evidence>
<dbReference type="AlphaFoldDB" id="S4NK67"/>
<dbReference type="GO" id="GO:0003700">
    <property type="term" value="F:DNA-binding transcription factor activity"/>
    <property type="evidence" value="ECO:0007669"/>
    <property type="project" value="InterPro"/>
</dbReference>
<dbReference type="SUPFAM" id="SSF46785">
    <property type="entry name" value="Winged helix' DNA-binding domain"/>
    <property type="match status" value="1"/>
</dbReference>
<dbReference type="InterPro" id="IPR005119">
    <property type="entry name" value="LysR_subst-bd"/>
</dbReference>
<evidence type="ECO:0000256" key="1">
    <source>
        <dbReference type="ARBA" id="ARBA00009437"/>
    </source>
</evidence>
<evidence type="ECO:0000256" key="3">
    <source>
        <dbReference type="ARBA" id="ARBA00023125"/>
    </source>
</evidence>
<proteinExistence type="inferred from homology"/>
<evidence type="ECO:0000259" key="5">
    <source>
        <dbReference type="PROSITE" id="PS50931"/>
    </source>
</evidence>
<dbReference type="Pfam" id="PF03466">
    <property type="entry name" value="LysR_substrate"/>
    <property type="match status" value="1"/>
</dbReference>
<dbReference type="PANTHER" id="PTHR30419">
    <property type="entry name" value="HTH-TYPE TRANSCRIPTIONAL REGULATOR YBHD"/>
    <property type="match status" value="1"/>
</dbReference>
<dbReference type="Gene3D" id="3.40.190.290">
    <property type="match status" value="1"/>
</dbReference>
<keyword evidence="2" id="KW-0805">Transcription regulation</keyword>